<dbReference type="GO" id="GO:0051301">
    <property type="term" value="P:cell division"/>
    <property type="evidence" value="ECO:0007669"/>
    <property type="project" value="UniProtKB-KW"/>
</dbReference>
<proteinExistence type="predicted"/>
<accession>A0A937HZ68</accession>
<reference evidence="3" key="1">
    <citation type="submission" date="2020-10" db="EMBL/GenBank/DDBJ databases">
        <title>Microbiome of the Black Sea water column analyzed by genome centric metagenomics.</title>
        <authorList>
            <person name="Cabello-Yeves P.J."/>
            <person name="Callieri C."/>
            <person name="Picazo A."/>
            <person name="Mehrshad M."/>
            <person name="Haro-Moreno J.M."/>
            <person name="Roda-Garcia J."/>
            <person name="Dzembekova N."/>
            <person name="Slabakova V."/>
            <person name="Slabakova N."/>
            <person name="Moncheva S."/>
            <person name="Rodriguez-Valera F."/>
        </authorList>
    </citation>
    <scope>NUCLEOTIDE SEQUENCE</scope>
    <source>
        <strain evidence="3">BS307-5m-G49</strain>
    </source>
</reference>
<name>A0A937HZ68_9GAMM</name>
<keyword evidence="1" id="KW-0732">Signal</keyword>
<dbReference type="Gene3D" id="3.40.50.11690">
    <property type="entry name" value="Cell division protein FtsQ/DivIB"/>
    <property type="match status" value="1"/>
</dbReference>
<keyword evidence="3" id="KW-0132">Cell division</keyword>
<evidence type="ECO:0000313" key="4">
    <source>
        <dbReference type="Proteomes" id="UP000744438"/>
    </source>
</evidence>
<dbReference type="AlphaFoldDB" id="A0A937HZ68"/>
<sequence length="166" mass="19314">MNIIPKIKIFILVLFILSSSFVLASSIVGVNSKEKDLTQIPYFHLNDDQVISQNGESIVPNHNYSLSLVNLSIDGREPLELMTNYYAIQEVLLMKDLHIVELEYKKFGQIKIQTTNKKFIKFQDFQLPDQLKTLKLFFQSKDSQNLLKNFKTIDLRHKNKLAIGYY</sequence>
<gene>
    <name evidence="3" type="ORF">ISQ63_00095</name>
</gene>
<evidence type="ECO:0000313" key="3">
    <source>
        <dbReference type="EMBL" id="MBL6811267.1"/>
    </source>
</evidence>
<dbReference type="InterPro" id="IPR005548">
    <property type="entry name" value="Cell_div_FtsQ/DivIB_C"/>
</dbReference>
<dbReference type="EMBL" id="JADHQC010000001">
    <property type="protein sequence ID" value="MBL6811267.1"/>
    <property type="molecule type" value="Genomic_DNA"/>
</dbReference>
<feature type="signal peptide" evidence="1">
    <location>
        <begin position="1"/>
        <end position="24"/>
    </location>
</feature>
<evidence type="ECO:0000259" key="2">
    <source>
        <dbReference type="Pfam" id="PF03799"/>
    </source>
</evidence>
<comment type="caution">
    <text evidence="3">The sequence shown here is derived from an EMBL/GenBank/DDBJ whole genome shotgun (WGS) entry which is preliminary data.</text>
</comment>
<keyword evidence="3" id="KW-0131">Cell cycle</keyword>
<protein>
    <submittedName>
        <fullName evidence="3">Cell division protein FtsQ/DivIB</fullName>
    </submittedName>
</protein>
<evidence type="ECO:0000256" key="1">
    <source>
        <dbReference type="SAM" id="SignalP"/>
    </source>
</evidence>
<feature type="domain" description="Cell division protein FtsQ/DivIB C-terminal" evidence="2">
    <location>
        <begin position="46"/>
        <end position="156"/>
    </location>
</feature>
<feature type="chain" id="PRO_5036828891" evidence="1">
    <location>
        <begin position="25"/>
        <end position="166"/>
    </location>
</feature>
<organism evidence="3 4">
    <name type="scientific">SAR86 cluster bacterium</name>
    <dbReference type="NCBI Taxonomy" id="2030880"/>
    <lineage>
        <taxon>Bacteria</taxon>
        <taxon>Pseudomonadati</taxon>
        <taxon>Pseudomonadota</taxon>
        <taxon>Gammaproteobacteria</taxon>
        <taxon>SAR86 cluster</taxon>
    </lineage>
</organism>
<dbReference type="InterPro" id="IPR045335">
    <property type="entry name" value="FtsQ_C_sf"/>
</dbReference>
<dbReference type="Proteomes" id="UP000744438">
    <property type="component" value="Unassembled WGS sequence"/>
</dbReference>
<dbReference type="Pfam" id="PF03799">
    <property type="entry name" value="FtsQ_DivIB_C"/>
    <property type="match status" value="1"/>
</dbReference>